<keyword evidence="2" id="KW-1185">Reference proteome</keyword>
<sequence length="140" mass="15244">MNRIARLLVPFAAAAMLGGCGIKESFEKADAAIARFHGDLDAANYARIWTQADPELRKAGDKAAFEKLLGAVHTKLGAVKETKQVGWNTNASTSGTYLTATYQTTFEKGTGTERFTYRKGDEDAVTLVNYAIDSQDMMLN</sequence>
<dbReference type="Gene3D" id="3.10.450.590">
    <property type="match status" value="1"/>
</dbReference>
<gene>
    <name evidence="1" type="ORF">HT578_21190</name>
</gene>
<protein>
    <submittedName>
        <fullName evidence="1">DUF4019 domain-containing protein</fullName>
    </submittedName>
</protein>
<proteinExistence type="predicted"/>
<evidence type="ECO:0000313" key="2">
    <source>
        <dbReference type="Proteomes" id="UP000677126"/>
    </source>
</evidence>
<dbReference type="PROSITE" id="PS51257">
    <property type="entry name" value="PROKAR_LIPOPROTEIN"/>
    <property type="match status" value="1"/>
</dbReference>
<organism evidence="1 2">
    <name type="scientific">Novosphingobium decolorationis</name>
    <dbReference type="NCBI Taxonomy" id="2698673"/>
    <lineage>
        <taxon>Bacteria</taxon>
        <taxon>Pseudomonadati</taxon>
        <taxon>Pseudomonadota</taxon>
        <taxon>Alphaproteobacteria</taxon>
        <taxon>Sphingomonadales</taxon>
        <taxon>Sphingomonadaceae</taxon>
        <taxon>Novosphingobium</taxon>
    </lineage>
</organism>
<reference evidence="1 2" key="1">
    <citation type="journal article" date="2021" name="Int. J. Syst. Evol. Microbiol.">
        <title>Novosphingobium decolorationis sp. nov., an aniline blue-decolourizing bacterium isolated from East Pacific sediment.</title>
        <authorList>
            <person name="Chen X."/>
            <person name="Dong B."/>
            <person name="Chen T."/>
            <person name="Ren N."/>
            <person name="Wang J."/>
            <person name="Xu Y."/>
            <person name="Yang J."/>
            <person name="Zhu S."/>
            <person name="Chen J."/>
        </authorList>
    </citation>
    <scope>NUCLEOTIDE SEQUENCE [LARGE SCALE GENOMIC DNA]</scope>
    <source>
        <strain evidence="1 2">502str22</strain>
    </source>
</reference>
<dbReference type="Pfam" id="PF13211">
    <property type="entry name" value="DUF4019"/>
    <property type="match status" value="1"/>
</dbReference>
<dbReference type="Proteomes" id="UP000677126">
    <property type="component" value="Chromosome"/>
</dbReference>
<accession>A0ABX8E9R1</accession>
<dbReference type="InterPro" id="IPR025091">
    <property type="entry name" value="DUF4019"/>
</dbReference>
<evidence type="ECO:0000313" key="1">
    <source>
        <dbReference type="EMBL" id="QVM85887.1"/>
    </source>
</evidence>
<dbReference type="EMBL" id="CP054856">
    <property type="protein sequence ID" value="QVM85887.1"/>
    <property type="molecule type" value="Genomic_DNA"/>
</dbReference>
<dbReference type="RefSeq" id="WP_039394331.1">
    <property type="nucleotide sequence ID" value="NZ_CP054856.1"/>
</dbReference>
<name>A0ABX8E9R1_9SPHN</name>